<accession>A0AAD4NWS1</accession>
<evidence type="ECO:0000313" key="3">
    <source>
        <dbReference type="Proteomes" id="UP001190926"/>
    </source>
</evidence>
<dbReference type="AlphaFoldDB" id="A0AAD4NWS1"/>
<comment type="caution">
    <text evidence="2">The sequence shown here is derived from an EMBL/GenBank/DDBJ whole genome shotgun (WGS) entry which is preliminary data.</text>
</comment>
<keyword evidence="3" id="KW-1185">Reference proteome</keyword>
<sequence>MLEVVCGVHNHPQAQYLEGHAYAGRLTSDEEKLVASLSSSHTRPKQILAALQRSFLSNKSTIKTIYNVRSRNKYVGHAGRSQMQYLLGKLEEHGYYQYTRQCPQTDTVKDMFYAHPTSVKLLRAFPEVLLMDCTYKTNMYRLHLFEIVGVTSTSMMFFVACAYLEAEKEDNYIWALTVLKGLMDQSTLPSVIVTDRE</sequence>
<feature type="domain" description="MULE transposase" evidence="1">
    <location>
        <begin position="128"/>
        <end position="197"/>
    </location>
</feature>
<dbReference type="InterPro" id="IPR052579">
    <property type="entry name" value="Zinc_finger_SWIM"/>
</dbReference>
<proteinExistence type="predicted"/>
<gene>
    <name evidence="2" type="ORF">C2S53_015531</name>
</gene>
<organism evidence="2 3">
    <name type="scientific">Perilla frutescens var. hirtella</name>
    <name type="common">Perilla citriodora</name>
    <name type="synonym">Perilla setoyensis</name>
    <dbReference type="NCBI Taxonomy" id="608512"/>
    <lineage>
        <taxon>Eukaryota</taxon>
        <taxon>Viridiplantae</taxon>
        <taxon>Streptophyta</taxon>
        <taxon>Embryophyta</taxon>
        <taxon>Tracheophyta</taxon>
        <taxon>Spermatophyta</taxon>
        <taxon>Magnoliopsida</taxon>
        <taxon>eudicotyledons</taxon>
        <taxon>Gunneridae</taxon>
        <taxon>Pentapetalae</taxon>
        <taxon>asterids</taxon>
        <taxon>lamiids</taxon>
        <taxon>Lamiales</taxon>
        <taxon>Lamiaceae</taxon>
        <taxon>Nepetoideae</taxon>
        <taxon>Elsholtzieae</taxon>
        <taxon>Perilla</taxon>
    </lineage>
</organism>
<dbReference type="InterPro" id="IPR018289">
    <property type="entry name" value="MULE_transposase_dom"/>
</dbReference>
<dbReference type="Pfam" id="PF10551">
    <property type="entry name" value="MULE"/>
    <property type="match status" value="1"/>
</dbReference>
<dbReference type="PANTHER" id="PTHR31569">
    <property type="entry name" value="SWIM-TYPE DOMAIN-CONTAINING PROTEIN"/>
    <property type="match status" value="1"/>
</dbReference>
<name>A0AAD4NWS1_PERFH</name>
<reference evidence="2 3" key="1">
    <citation type="journal article" date="2021" name="Nat. Commun.">
        <title>Incipient diploidization of the medicinal plant Perilla within 10,000 years.</title>
        <authorList>
            <person name="Zhang Y."/>
            <person name="Shen Q."/>
            <person name="Leng L."/>
            <person name="Zhang D."/>
            <person name="Chen S."/>
            <person name="Shi Y."/>
            <person name="Ning Z."/>
            <person name="Chen S."/>
        </authorList>
    </citation>
    <scope>NUCLEOTIDE SEQUENCE [LARGE SCALE GENOMIC DNA]</scope>
    <source>
        <strain evidence="3">cv. PC099</strain>
    </source>
</reference>
<dbReference type="PANTHER" id="PTHR31569:SF4">
    <property type="entry name" value="SWIM-TYPE DOMAIN-CONTAINING PROTEIN"/>
    <property type="match status" value="1"/>
</dbReference>
<evidence type="ECO:0000259" key="1">
    <source>
        <dbReference type="Pfam" id="PF10551"/>
    </source>
</evidence>
<protein>
    <recommendedName>
        <fullName evidence="1">MULE transposase domain-containing protein</fullName>
    </recommendedName>
</protein>
<dbReference type="Proteomes" id="UP001190926">
    <property type="component" value="Unassembled WGS sequence"/>
</dbReference>
<dbReference type="EMBL" id="SDAM02029616">
    <property type="protein sequence ID" value="KAH6755302.1"/>
    <property type="molecule type" value="Genomic_DNA"/>
</dbReference>
<evidence type="ECO:0000313" key="2">
    <source>
        <dbReference type="EMBL" id="KAH6755302.1"/>
    </source>
</evidence>